<evidence type="ECO:0000256" key="3">
    <source>
        <dbReference type="ARBA" id="ARBA00023136"/>
    </source>
</evidence>
<organism evidence="6 7">
    <name type="scientific">Gracilariopsis chorda</name>
    <dbReference type="NCBI Taxonomy" id="448386"/>
    <lineage>
        <taxon>Eukaryota</taxon>
        <taxon>Rhodophyta</taxon>
        <taxon>Florideophyceae</taxon>
        <taxon>Rhodymeniophycidae</taxon>
        <taxon>Gracilariales</taxon>
        <taxon>Gracilariaceae</taxon>
        <taxon>Gracilariopsis</taxon>
    </lineage>
</organism>
<evidence type="ECO:0000256" key="1">
    <source>
        <dbReference type="ARBA" id="ARBA00004370"/>
    </source>
</evidence>
<accession>A0A2V3J1N5</accession>
<dbReference type="GO" id="GO:0005886">
    <property type="term" value="C:plasma membrane"/>
    <property type="evidence" value="ECO:0007669"/>
    <property type="project" value="TreeGrafter"/>
</dbReference>
<dbReference type="PANTHER" id="PTHR13806">
    <property type="entry name" value="FLOTILLIN-RELATED"/>
    <property type="match status" value="1"/>
</dbReference>
<gene>
    <name evidence="6" type="ORF">BWQ96_01922</name>
</gene>
<dbReference type="GO" id="GO:0072659">
    <property type="term" value="P:protein localization to plasma membrane"/>
    <property type="evidence" value="ECO:0007669"/>
    <property type="project" value="TreeGrafter"/>
</dbReference>
<dbReference type="Proteomes" id="UP000247409">
    <property type="component" value="Unassembled WGS sequence"/>
</dbReference>
<evidence type="ECO:0000313" key="7">
    <source>
        <dbReference type="Proteomes" id="UP000247409"/>
    </source>
</evidence>
<proteinExistence type="inferred from homology"/>
<evidence type="ECO:0000256" key="4">
    <source>
        <dbReference type="RuleBase" id="RU366054"/>
    </source>
</evidence>
<dbReference type="STRING" id="448386.A0A2V3J1N5"/>
<evidence type="ECO:0000256" key="2">
    <source>
        <dbReference type="ARBA" id="ARBA00007161"/>
    </source>
</evidence>
<reference evidence="6 7" key="1">
    <citation type="journal article" date="2018" name="Mol. Biol. Evol.">
        <title>Analysis of the draft genome of the red seaweed Gracilariopsis chorda provides insights into genome size evolution in Rhodophyta.</title>
        <authorList>
            <person name="Lee J."/>
            <person name="Yang E.C."/>
            <person name="Graf L."/>
            <person name="Yang J.H."/>
            <person name="Qiu H."/>
            <person name="Zel Zion U."/>
            <person name="Chan C.X."/>
            <person name="Stephens T.G."/>
            <person name="Weber A.P.M."/>
            <person name="Boo G.H."/>
            <person name="Boo S.M."/>
            <person name="Kim K.M."/>
            <person name="Shin Y."/>
            <person name="Jung M."/>
            <person name="Lee S.J."/>
            <person name="Yim H.S."/>
            <person name="Lee J.H."/>
            <person name="Bhattacharya D."/>
            <person name="Yoon H.S."/>
        </authorList>
    </citation>
    <scope>NUCLEOTIDE SEQUENCE [LARGE SCALE GENOMIC DNA]</scope>
    <source>
        <strain evidence="6 7">SKKU-2015</strain>
        <tissue evidence="6">Whole body</tissue>
    </source>
</reference>
<evidence type="ECO:0000259" key="5">
    <source>
        <dbReference type="Pfam" id="PF01145"/>
    </source>
</evidence>
<protein>
    <submittedName>
        <fullName evidence="6">Flotillin-1</fullName>
    </submittedName>
</protein>
<keyword evidence="7" id="KW-1185">Reference proteome</keyword>
<feature type="domain" description="Band 7" evidence="5">
    <location>
        <begin position="12"/>
        <end position="226"/>
    </location>
</feature>
<dbReference type="OrthoDB" id="6080404at2759"/>
<comment type="caution">
    <text evidence="6">The sequence shown here is derived from an EMBL/GenBank/DDBJ whole genome shotgun (WGS) entry which is preliminary data.</text>
</comment>
<dbReference type="AlphaFoldDB" id="A0A2V3J1N5"/>
<dbReference type="InterPro" id="IPR027705">
    <property type="entry name" value="Flotillin_fam"/>
</dbReference>
<dbReference type="InterPro" id="IPR036013">
    <property type="entry name" value="Band_7/SPFH_dom_sf"/>
</dbReference>
<dbReference type="GO" id="GO:0002020">
    <property type="term" value="F:protease binding"/>
    <property type="evidence" value="ECO:0007669"/>
    <property type="project" value="TreeGrafter"/>
</dbReference>
<dbReference type="CDD" id="cd03399">
    <property type="entry name" value="SPFH_flotillin"/>
    <property type="match status" value="1"/>
</dbReference>
<evidence type="ECO:0000313" key="6">
    <source>
        <dbReference type="EMBL" id="PXF48233.1"/>
    </source>
</evidence>
<sequence length="511" mass="56356">MPSIFSGFVHTAGPNTALIKSSGRKHVGVIIGGRMFAIPFLQRIDRLGLELRTITVHTARGTTINGVGVNVTSCCQVKIQSWSTPPGDAEDDDIQRHQSSVGGDLQMDHSAIRLAAQHFIGKKDSEIEDSIQKTVSGHQRAIIGSLTVEELYRDRATFSRRVLELCYNDMRNMGLTIVSYTVAEITDDNGYIENLGVTPTESVKRDAVEGRATHQSQASARRAKEEAQAHVEMNQQEQLKIVSDQERKIKQARAQKEVDKYLAEQHKAFDIADADQDKILLVRKKEAKAAEAKAELEVMKQYVEKEKLVKEQQVHVEADAKLYKARVDADGVRATAHADAEKIRLMGNAEAEKQSVILQKVGIAQAQVDAEKIKRVGDATAEVIRAKGMAEVEVELRKADAHRAKGMAENDILERRLQIWQEHANYGVLLDKMIDMMPRVASSLAEPLSKTEKMVFVTSGGSNSSGPSQFTREMTRMVAEVPEAIQALTNCDIRQGLANLANGKVANTLTG</sequence>
<dbReference type="Gene3D" id="3.30.479.30">
    <property type="entry name" value="Band 7 domain"/>
    <property type="match status" value="1"/>
</dbReference>
<keyword evidence="3" id="KW-0472">Membrane</keyword>
<comment type="similarity">
    <text evidence="2 4">Belongs to the band 7/mec-2 family. Flotillin subfamily.</text>
</comment>
<dbReference type="Pfam" id="PF01145">
    <property type="entry name" value="Band_7"/>
    <property type="match status" value="1"/>
</dbReference>
<dbReference type="PANTHER" id="PTHR13806:SF46">
    <property type="entry name" value="FLOTILLIN-1-RELATED"/>
    <property type="match status" value="1"/>
</dbReference>
<dbReference type="SUPFAM" id="SSF117892">
    <property type="entry name" value="Band 7/SPFH domain"/>
    <property type="match status" value="1"/>
</dbReference>
<dbReference type="EMBL" id="NBIV01000015">
    <property type="protein sequence ID" value="PXF48233.1"/>
    <property type="molecule type" value="Genomic_DNA"/>
</dbReference>
<comment type="subcellular location">
    <subcellularLocation>
        <location evidence="1">Membrane</location>
    </subcellularLocation>
</comment>
<name>A0A2V3J1N5_9FLOR</name>
<dbReference type="InterPro" id="IPR001107">
    <property type="entry name" value="Band_7"/>
</dbReference>